<gene>
    <name evidence="7" type="ORF">RPE78_10985</name>
</gene>
<evidence type="ECO:0000313" key="8">
    <source>
        <dbReference type="Proteomes" id="UP001623290"/>
    </source>
</evidence>
<feature type="transmembrane region" description="Helical" evidence="6">
    <location>
        <begin position="114"/>
        <end position="135"/>
    </location>
</feature>
<reference evidence="7 8" key="1">
    <citation type="submission" date="2023-09" db="EMBL/GenBank/DDBJ databases">
        <title>Thioclava shenzhenensis sp. nov., a multidrug resistant bacteria-antagonizing species isolated from coastal seawater.</title>
        <authorList>
            <person name="Long M."/>
        </authorList>
    </citation>
    <scope>NUCLEOTIDE SEQUENCE [LARGE SCALE GENOMIC DNA]</scope>
    <source>
        <strain evidence="7 8">FTW29</strain>
    </source>
</reference>
<feature type="transmembrane region" description="Helical" evidence="6">
    <location>
        <begin position="6"/>
        <end position="26"/>
    </location>
</feature>
<sequence length="201" mass="20623">MSHLLLAYIAYFLAVASPGPSTLAIMGAAMGSGRRMALALAAGVVSGSLVWAGLTALGVGALLMGAARLLWGLKILGGLYLLYLAWKTLRAAAGQGAVASLRPQSSGQAYRRGLLLHLTNPKAILGWAAIFTLGVPEGAGAGDMALLFAGCAGLGVCVNFGYALGFSASLVVARYQRARRWIEGAMAAVFAAAGLRLLFLR</sequence>
<comment type="subcellular location">
    <subcellularLocation>
        <location evidence="1">Cell membrane</location>
        <topology evidence="1">Multi-pass membrane protein</topology>
    </subcellularLocation>
</comment>
<evidence type="ECO:0000256" key="5">
    <source>
        <dbReference type="ARBA" id="ARBA00023136"/>
    </source>
</evidence>
<evidence type="ECO:0000256" key="3">
    <source>
        <dbReference type="ARBA" id="ARBA00022692"/>
    </source>
</evidence>
<dbReference type="RefSeq" id="WP_406720569.1">
    <property type="nucleotide sequence ID" value="NZ_CP135443.1"/>
</dbReference>
<keyword evidence="5 6" id="KW-0472">Membrane</keyword>
<dbReference type="PANTHER" id="PTHR30086">
    <property type="entry name" value="ARGININE EXPORTER PROTEIN ARGO"/>
    <property type="match status" value="1"/>
</dbReference>
<feature type="transmembrane region" description="Helical" evidence="6">
    <location>
        <begin position="147"/>
        <end position="173"/>
    </location>
</feature>
<dbReference type="EMBL" id="CP135443">
    <property type="protein sequence ID" value="WRY33204.1"/>
    <property type="molecule type" value="Genomic_DNA"/>
</dbReference>
<evidence type="ECO:0000256" key="6">
    <source>
        <dbReference type="SAM" id="Phobius"/>
    </source>
</evidence>
<dbReference type="Pfam" id="PF01810">
    <property type="entry name" value="LysE"/>
    <property type="match status" value="1"/>
</dbReference>
<keyword evidence="8" id="KW-1185">Reference proteome</keyword>
<dbReference type="PANTHER" id="PTHR30086:SF19">
    <property type="entry name" value="THREONINE EFFLUX PROTEIN"/>
    <property type="match status" value="1"/>
</dbReference>
<accession>A0ABZ1DZA1</accession>
<keyword evidence="3 6" id="KW-0812">Transmembrane</keyword>
<feature type="transmembrane region" description="Helical" evidence="6">
    <location>
        <begin position="69"/>
        <end position="86"/>
    </location>
</feature>
<evidence type="ECO:0000256" key="1">
    <source>
        <dbReference type="ARBA" id="ARBA00004651"/>
    </source>
</evidence>
<name>A0ABZ1DZA1_9RHOB</name>
<feature type="transmembrane region" description="Helical" evidence="6">
    <location>
        <begin position="180"/>
        <end position="199"/>
    </location>
</feature>
<organism evidence="7 8">
    <name type="scientific">Thioclava litoralis</name>
    <dbReference type="NCBI Taxonomy" id="3076557"/>
    <lineage>
        <taxon>Bacteria</taxon>
        <taxon>Pseudomonadati</taxon>
        <taxon>Pseudomonadota</taxon>
        <taxon>Alphaproteobacteria</taxon>
        <taxon>Rhodobacterales</taxon>
        <taxon>Paracoccaceae</taxon>
        <taxon>Thioclava</taxon>
    </lineage>
</organism>
<keyword evidence="2" id="KW-1003">Cell membrane</keyword>
<feature type="transmembrane region" description="Helical" evidence="6">
    <location>
        <begin position="38"/>
        <end position="63"/>
    </location>
</feature>
<dbReference type="InterPro" id="IPR001123">
    <property type="entry name" value="LeuE-type"/>
</dbReference>
<protein>
    <submittedName>
        <fullName evidence="7">LysE family translocator</fullName>
    </submittedName>
</protein>
<keyword evidence="4 6" id="KW-1133">Transmembrane helix</keyword>
<dbReference type="Proteomes" id="UP001623290">
    <property type="component" value="Chromosome"/>
</dbReference>
<evidence type="ECO:0000256" key="4">
    <source>
        <dbReference type="ARBA" id="ARBA00022989"/>
    </source>
</evidence>
<proteinExistence type="predicted"/>
<evidence type="ECO:0000256" key="2">
    <source>
        <dbReference type="ARBA" id="ARBA00022475"/>
    </source>
</evidence>
<evidence type="ECO:0000313" key="7">
    <source>
        <dbReference type="EMBL" id="WRY33204.1"/>
    </source>
</evidence>